<organism evidence="3 4">
    <name type="scientific">Candidatus Uhrbacteria bacterium CG10_big_fil_rev_8_21_14_0_10_48_11</name>
    <dbReference type="NCBI Taxonomy" id="1975037"/>
    <lineage>
        <taxon>Bacteria</taxon>
        <taxon>Candidatus Uhriibacteriota</taxon>
    </lineage>
</organism>
<dbReference type="PANTHER" id="PTHR45947">
    <property type="entry name" value="SULFOQUINOVOSYL TRANSFERASE SQD2"/>
    <property type="match status" value="1"/>
</dbReference>
<sequence length="365" mass="40670">MKVALVHDFLTQDGGAERVLSVLADMYPHAPIFTLAYDARVLGRRFSGKDIRTSFIQRLPGGIHHYQRFLPLMPTAIEALDVSGYDVVISSASAFAKGVLVSDDAVHICYCHTPTRYLWSDSVSYLNTLSYARPIQTVLPYVLTKMRPWDRLAANRPDIMVANSEEVERRIKKYYEREATVIYPPVDTEAFAHNRKPEDYFLTGGRLVGYKRFAIVIEACTRLRLPLRLFGTGPDEARLKKLAGPSVSFLGHISKDELARSYASCIAFIHPQVEDFGITAVEAMAAGAPVIAYAKGGALETVHEGVSGTFFDEQSWEALADTLARFSQSQFSEPEVRQDSKRYAREVFVNKFSALVASTSKAVKV</sequence>
<keyword evidence="3" id="KW-0808">Transferase</keyword>
<accession>A0A2M8LFJ8</accession>
<reference evidence="3 4" key="1">
    <citation type="submission" date="2017-09" db="EMBL/GenBank/DDBJ databases">
        <title>Depth-based differentiation of microbial function through sediment-hosted aquifers and enrichment of novel symbionts in the deep terrestrial subsurface.</title>
        <authorList>
            <person name="Probst A.J."/>
            <person name="Ladd B."/>
            <person name="Jarett J.K."/>
            <person name="Geller-Mcgrath D.E."/>
            <person name="Sieber C.M."/>
            <person name="Emerson J.B."/>
            <person name="Anantharaman K."/>
            <person name="Thomas B.C."/>
            <person name="Malmstrom R."/>
            <person name="Stieglmeier M."/>
            <person name="Klingl A."/>
            <person name="Woyke T."/>
            <person name="Ryan C.M."/>
            <person name="Banfield J.F."/>
        </authorList>
    </citation>
    <scope>NUCLEOTIDE SEQUENCE [LARGE SCALE GENOMIC DNA]</scope>
    <source>
        <strain evidence="3">CG10_big_fil_rev_8_21_14_0_10_48_11</strain>
    </source>
</reference>
<dbReference type="InterPro" id="IPR001296">
    <property type="entry name" value="Glyco_trans_1"/>
</dbReference>
<dbReference type="GO" id="GO:0016757">
    <property type="term" value="F:glycosyltransferase activity"/>
    <property type="evidence" value="ECO:0007669"/>
    <property type="project" value="InterPro"/>
</dbReference>
<dbReference type="Gene3D" id="3.40.50.2000">
    <property type="entry name" value="Glycogen Phosphorylase B"/>
    <property type="match status" value="2"/>
</dbReference>
<evidence type="ECO:0000313" key="3">
    <source>
        <dbReference type="EMBL" id="PJE76230.1"/>
    </source>
</evidence>
<dbReference type="Pfam" id="PF00534">
    <property type="entry name" value="Glycos_transf_1"/>
    <property type="match status" value="1"/>
</dbReference>
<evidence type="ECO:0000259" key="1">
    <source>
        <dbReference type="Pfam" id="PF00534"/>
    </source>
</evidence>
<dbReference type="InterPro" id="IPR050194">
    <property type="entry name" value="Glycosyltransferase_grp1"/>
</dbReference>
<evidence type="ECO:0000259" key="2">
    <source>
        <dbReference type="Pfam" id="PF13439"/>
    </source>
</evidence>
<comment type="caution">
    <text evidence="3">The sequence shown here is derived from an EMBL/GenBank/DDBJ whole genome shotgun (WGS) entry which is preliminary data.</text>
</comment>
<dbReference type="PANTHER" id="PTHR45947:SF3">
    <property type="entry name" value="SULFOQUINOVOSYL TRANSFERASE SQD2"/>
    <property type="match status" value="1"/>
</dbReference>
<proteinExistence type="predicted"/>
<dbReference type="Pfam" id="PF13439">
    <property type="entry name" value="Glyco_transf_4"/>
    <property type="match status" value="1"/>
</dbReference>
<dbReference type="SUPFAM" id="SSF53756">
    <property type="entry name" value="UDP-Glycosyltransferase/glycogen phosphorylase"/>
    <property type="match status" value="1"/>
</dbReference>
<dbReference type="EMBL" id="PFET01000002">
    <property type="protein sequence ID" value="PJE76230.1"/>
    <property type="molecule type" value="Genomic_DNA"/>
</dbReference>
<gene>
    <name evidence="3" type="ORF">COV04_00560</name>
</gene>
<dbReference type="Proteomes" id="UP000231152">
    <property type="component" value="Unassembled WGS sequence"/>
</dbReference>
<name>A0A2M8LFJ8_9BACT</name>
<dbReference type="InterPro" id="IPR028098">
    <property type="entry name" value="Glyco_trans_4-like_N"/>
</dbReference>
<dbReference type="AlphaFoldDB" id="A0A2M8LFJ8"/>
<protein>
    <submittedName>
        <fullName evidence="3">Glycosyltransferase family 4 protein</fullName>
    </submittedName>
</protein>
<evidence type="ECO:0000313" key="4">
    <source>
        <dbReference type="Proteomes" id="UP000231152"/>
    </source>
</evidence>
<feature type="domain" description="Glycosyltransferase subfamily 4-like N-terminal" evidence="2">
    <location>
        <begin position="14"/>
        <end position="189"/>
    </location>
</feature>
<feature type="domain" description="Glycosyl transferase family 1" evidence="1">
    <location>
        <begin position="193"/>
        <end position="346"/>
    </location>
</feature>